<reference evidence="1 2" key="1">
    <citation type="journal article" date="2015" name="Stand. Genomic Sci.">
        <title>Genomic Encyclopedia of Bacterial and Archaeal Type Strains, Phase III: the genomes of soil and plant-associated and newly described type strains.</title>
        <authorList>
            <person name="Whitman W.B."/>
            <person name="Woyke T."/>
            <person name="Klenk H.P."/>
            <person name="Zhou Y."/>
            <person name="Lilburn T.G."/>
            <person name="Beck B.J."/>
            <person name="De Vos P."/>
            <person name="Vandamme P."/>
            <person name="Eisen J.A."/>
            <person name="Garrity G."/>
            <person name="Hugenholtz P."/>
            <person name="Kyrpides N.C."/>
        </authorList>
    </citation>
    <scope>NUCLEOTIDE SEQUENCE [LARGE SCALE GENOMIC DNA]</scope>
    <source>
        <strain evidence="1 2">CGMCC 1.7748</strain>
    </source>
</reference>
<evidence type="ECO:0000313" key="1">
    <source>
        <dbReference type="EMBL" id="TWH91734.1"/>
    </source>
</evidence>
<gene>
    <name evidence="1" type="ORF">IQ35_03073</name>
</gene>
<dbReference type="RefSeq" id="WP_145074598.1">
    <property type="nucleotide sequence ID" value="NZ_JACIIY010000014.1"/>
</dbReference>
<dbReference type="Proteomes" id="UP000316624">
    <property type="component" value="Unassembled WGS sequence"/>
</dbReference>
<organism evidence="1 2">
    <name type="scientific">Sphingobium wenxiniae (strain DSM 21828 / CGMCC 1.7748 / JZ-1)</name>
    <dbReference type="NCBI Taxonomy" id="595605"/>
    <lineage>
        <taxon>Bacteria</taxon>
        <taxon>Pseudomonadati</taxon>
        <taxon>Pseudomonadota</taxon>
        <taxon>Alphaproteobacteria</taxon>
        <taxon>Sphingomonadales</taxon>
        <taxon>Sphingomonadaceae</taxon>
        <taxon>Sphingobium</taxon>
    </lineage>
</organism>
<accession>A0A562K8Z2</accession>
<keyword evidence="2" id="KW-1185">Reference proteome</keyword>
<dbReference type="EMBL" id="VLKK01000013">
    <property type="protein sequence ID" value="TWH91734.1"/>
    <property type="molecule type" value="Genomic_DNA"/>
</dbReference>
<proteinExistence type="predicted"/>
<dbReference type="AlphaFoldDB" id="A0A562K8Z2"/>
<name>A0A562K8Z2_SPHWJ</name>
<protein>
    <submittedName>
        <fullName evidence="1">Uncharacterized protein</fullName>
    </submittedName>
</protein>
<comment type="caution">
    <text evidence="1">The sequence shown here is derived from an EMBL/GenBank/DDBJ whole genome shotgun (WGS) entry which is preliminary data.</text>
</comment>
<evidence type="ECO:0000313" key="2">
    <source>
        <dbReference type="Proteomes" id="UP000316624"/>
    </source>
</evidence>
<sequence>MTRHFTPPSHDASIMPAMLIEAARCWRDARDSRKPVQPSLFAMLSRTGHGMLAPVFDSIMTLVEGVSGRRIATGTGPSLSEDEHRLIGMLDEASPSSGDSGLVAALDCAVKSLRILLTRPIGITTARLAA</sequence>